<dbReference type="PROSITE" id="PS50893">
    <property type="entry name" value="ABC_TRANSPORTER_2"/>
    <property type="match status" value="1"/>
</dbReference>
<dbReference type="NCBIfam" id="TIGR01187">
    <property type="entry name" value="potA"/>
    <property type="match status" value="1"/>
</dbReference>
<dbReference type="Gene3D" id="3.40.50.300">
    <property type="entry name" value="P-loop containing nucleotide triphosphate hydrolases"/>
    <property type="match status" value="1"/>
</dbReference>
<evidence type="ECO:0000256" key="5">
    <source>
        <dbReference type="ARBA" id="ARBA00022967"/>
    </source>
</evidence>
<dbReference type="Proteomes" id="UP001282288">
    <property type="component" value="Unassembled WGS sequence"/>
</dbReference>
<comment type="subunit">
    <text evidence="7">The complex is composed of two ATP-binding proteins (PotA), two transmembrane proteins (PotB and PotC) and a solute-binding protein (PotD).</text>
</comment>
<dbReference type="SMART" id="SM00382">
    <property type="entry name" value="AAA"/>
    <property type="match status" value="1"/>
</dbReference>
<evidence type="ECO:0000313" key="11">
    <source>
        <dbReference type="Proteomes" id="UP001272987"/>
    </source>
</evidence>
<evidence type="ECO:0000313" key="9">
    <source>
        <dbReference type="EMBL" id="MDX2961402.1"/>
    </source>
</evidence>
<dbReference type="PANTHER" id="PTHR42781">
    <property type="entry name" value="SPERMIDINE/PUTRESCINE IMPORT ATP-BINDING PROTEIN POTA"/>
    <property type="match status" value="1"/>
</dbReference>
<organism evidence="9 12">
    <name type="scientific">Streptomyces acidiscabies</name>
    <dbReference type="NCBI Taxonomy" id="42234"/>
    <lineage>
        <taxon>Bacteria</taxon>
        <taxon>Bacillati</taxon>
        <taxon>Actinomycetota</taxon>
        <taxon>Actinomycetes</taxon>
        <taxon>Kitasatosporales</taxon>
        <taxon>Streptomycetaceae</taxon>
        <taxon>Streptomyces</taxon>
    </lineage>
</organism>
<evidence type="ECO:0000256" key="3">
    <source>
        <dbReference type="ARBA" id="ARBA00022741"/>
    </source>
</evidence>
<protein>
    <recommendedName>
        <fullName evidence="7">Spermidine/putrescine import ATP-binding protein PotA</fullName>
        <ecNumber evidence="7">7.6.2.11</ecNumber>
    </recommendedName>
</protein>
<dbReference type="InterPro" id="IPR050093">
    <property type="entry name" value="ABC_SmlMolc_Importer"/>
</dbReference>
<evidence type="ECO:0000256" key="6">
    <source>
        <dbReference type="ARBA" id="ARBA00023136"/>
    </source>
</evidence>
<dbReference type="InterPro" id="IPR003593">
    <property type="entry name" value="AAA+_ATPase"/>
</dbReference>
<evidence type="ECO:0000256" key="4">
    <source>
        <dbReference type="ARBA" id="ARBA00022840"/>
    </source>
</evidence>
<dbReference type="InterPro" id="IPR027417">
    <property type="entry name" value="P-loop_NTPase"/>
</dbReference>
<comment type="caution">
    <text evidence="9">The sequence shown here is derived from an EMBL/GenBank/DDBJ whole genome shotgun (WGS) entry which is preliminary data.</text>
</comment>
<keyword evidence="3 7" id="KW-0547">Nucleotide-binding</keyword>
<dbReference type="AlphaFoldDB" id="A0AAP6BBG5"/>
<keyword evidence="6 7" id="KW-0472">Membrane</keyword>
<dbReference type="PANTHER" id="PTHR42781:SF4">
    <property type="entry name" value="SPERMIDINE_PUTRESCINE IMPORT ATP-BINDING PROTEIN POTA"/>
    <property type="match status" value="1"/>
</dbReference>
<comment type="catalytic activity">
    <reaction evidence="7">
        <text>ATP + H2O + polyamine-[polyamine-binding protein]Side 1 = ADP + phosphate + polyamineSide 2 + [polyamine-binding protein]Side 1.</text>
        <dbReference type="EC" id="7.6.2.11"/>
    </reaction>
</comment>
<evidence type="ECO:0000259" key="8">
    <source>
        <dbReference type="PROSITE" id="PS50893"/>
    </source>
</evidence>
<dbReference type="Pfam" id="PF08402">
    <property type="entry name" value="TOBE_2"/>
    <property type="match status" value="1"/>
</dbReference>
<feature type="domain" description="ABC transporter" evidence="8">
    <location>
        <begin position="2"/>
        <end position="232"/>
    </location>
</feature>
<dbReference type="Pfam" id="PF00005">
    <property type="entry name" value="ABC_tran"/>
    <property type="match status" value="1"/>
</dbReference>
<dbReference type="GO" id="GO:0015697">
    <property type="term" value="P:quaternary ammonium group transport"/>
    <property type="evidence" value="ECO:0007669"/>
    <property type="project" value="UniProtKB-ARBA"/>
</dbReference>
<dbReference type="Proteomes" id="UP001272987">
    <property type="component" value="Unassembled WGS sequence"/>
</dbReference>
<dbReference type="RefSeq" id="WP_050987196.1">
    <property type="nucleotide sequence ID" value="NZ_BCMK01000003.1"/>
</dbReference>
<reference evidence="9 11" key="1">
    <citation type="journal article" date="2023" name="Microb. Genom.">
        <title>Mesoterricola silvestris gen. nov., sp. nov., Mesoterricola sediminis sp. nov., Geothrix oryzae sp. nov., Geothrix edaphica sp. nov., Geothrix rubra sp. nov., and Geothrix limicola sp. nov., six novel members of Acidobacteriota isolated from soils.</title>
        <authorList>
            <person name="Weisberg A.J."/>
            <person name="Pearce E."/>
            <person name="Kramer C.G."/>
            <person name="Chang J.H."/>
            <person name="Clarke C.R."/>
        </authorList>
    </citation>
    <scope>NUCLEOTIDE SEQUENCE</scope>
    <source>
        <strain evidence="10 11">NB05-1H</strain>
        <strain evidence="9">NRRL_B-16521</strain>
    </source>
</reference>
<dbReference type="GO" id="GO:0005524">
    <property type="term" value="F:ATP binding"/>
    <property type="evidence" value="ECO:0007669"/>
    <property type="project" value="UniProtKB-KW"/>
</dbReference>
<keyword evidence="2 7" id="KW-1003">Cell membrane</keyword>
<dbReference type="EC" id="7.6.2.11" evidence="7"/>
<dbReference type="PROSITE" id="PS00211">
    <property type="entry name" value="ABC_TRANSPORTER_1"/>
    <property type="match status" value="1"/>
</dbReference>
<dbReference type="GO" id="GO:0043190">
    <property type="term" value="C:ATP-binding cassette (ABC) transporter complex"/>
    <property type="evidence" value="ECO:0007669"/>
    <property type="project" value="InterPro"/>
</dbReference>
<sequence>MLSLTQVRKTYHDFVAVDSVSLDVAEGEFVSFLGPSGSGKTTTLRMIAGFTEPDAGSVVLSGRELTRVPAFRRDIGMVFQHYALFPHMTVAENVAFSLKMRKVDRTAARRRVEAALERVQLAELGDRKPAQLSGGQQQRVALARAIVFEPKLLLMDEPLGALDKKLREALQVEITRISRELGMTVVYVTHDQDEALAMSDRIAIYNHGRIEQLGTGRDLYERPTSLFVATFMGDSNVLTGTLEKGEVSCPSGRIQVDRAHVAARSLRDGDRVSVVVRPEKLSVSTAAPERNRVKGTVAEVVYLGASQRVLVDVPGCTLTVRQPAAIADGGLRPGDVVQVGWPADHGVVVPAEASS</sequence>
<dbReference type="InterPro" id="IPR013611">
    <property type="entry name" value="Transp-assoc_OB_typ2"/>
</dbReference>
<keyword evidence="4 7" id="KW-0067">ATP-binding</keyword>
<evidence type="ECO:0000313" key="10">
    <source>
        <dbReference type="EMBL" id="MDX3022760.1"/>
    </source>
</evidence>
<dbReference type="SUPFAM" id="SSF50331">
    <property type="entry name" value="MOP-like"/>
    <property type="match status" value="1"/>
</dbReference>
<comment type="function">
    <text evidence="7">Part of the ABC transporter complex PotABCD involved in spermidine/putrescine import. Responsible for energy coupling to the transport system.</text>
</comment>
<dbReference type="SUPFAM" id="SSF52540">
    <property type="entry name" value="P-loop containing nucleoside triphosphate hydrolases"/>
    <property type="match status" value="1"/>
</dbReference>
<dbReference type="InterPro" id="IPR008995">
    <property type="entry name" value="Mo/tungstate-bd_C_term_dom"/>
</dbReference>
<dbReference type="InterPro" id="IPR003439">
    <property type="entry name" value="ABC_transporter-like_ATP-bd"/>
</dbReference>
<evidence type="ECO:0000313" key="12">
    <source>
        <dbReference type="Proteomes" id="UP001282288"/>
    </source>
</evidence>
<accession>A0AAP6BBG5</accession>
<comment type="similarity">
    <text evidence="7">Belongs to the ABC transporter superfamily. Spermidine/putrescine importer (TC 3.A.1.11.1) family.</text>
</comment>
<keyword evidence="1 7" id="KW-0813">Transport</keyword>
<dbReference type="EMBL" id="JARAWP010000022">
    <property type="protein sequence ID" value="MDX3022760.1"/>
    <property type="molecule type" value="Genomic_DNA"/>
</dbReference>
<gene>
    <name evidence="7" type="primary">potA</name>
    <name evidence="9" type="ORF">PV399_16995</name>
    <name evidence="10" type="ORF">PV666_33500</name>
</gene>
<dbReference type="EMBL" id="JARAWC010000011">
    <property type="protein sequence ID" value="MDX2961402.1"/>
    <property type="molecule type" value="Genomic_DNA"/>
</dbReference>
<dbReference type="GO" id="GO:0016887">
    <property type="term" value="F:ATP hydrolysis activity"/>
    <property type="evidence" value="ECO:0007669"/>
    <property type="project" value="InterPro"/>
</dbReference>
<dbReference type="InterPro" id="IPR005893">
    <property type="entry name" value="PotA-like"/>
</dbReference>
<evidence type="ECO:0000256" key="1">
    <source>
        <dbReference type="ARBA" id="ARBA00022448"/>
    </source>
</evidence>
<dbReference type="GO" id="GO:0015417">
    <property type="term" value="F:ABC-type polyamine transporter activity"/>
    <property type="evidence" value="ECO:0007669"/>
    <property type="project" value="UniProtKB-EC"/>
</dbReference>
<proteinExistence type="inferred from homology"/>
<dbReference type="FunFam" id="3.40.50.300:FF:000425">
    <property type="entry name" value="Probable ABC transporter, ATP-binding subunit"/>
    <property type="match status" value="1"/>
</dbReference>
<evidence type="ECO:0000256" key="2">
    <source>
        <dbReference type="ARBA" id="ARBA00022475"/>
    </source>
</evidence>
<dbReference type="Gene3D" id="2.40.50.100">
    <property type="match status" value="1"/>
</dbReference>
<name>A0AAP6BBG5_9ACTN</name>
<keyword evidence="5 7" id="KW-1278">Translocase</keyword>
<dbReference type="InterPro" id="IPR017871">
    <property type="entry name" value="ABC_transporter-like_CS"/>
</dbReference>
<evidence type="ECO:0000256" key="7">
    <source>
        <dbReference type="RuleBase" id="RU364083"/>
    </source>
</evidence>
<dbReference type="GeneID" id="69812897"/>
<keyword evidence="11" id="KW-1185">Reference proteome</keyword>